<evidence type="ECO:0000313" key="2">
    <source>
        <dbReference type="Proteomes" id="UP000304953"/>
    </source>
</evidence>
<comment type="caution">
    <text evidence="1">The sequence shown here is derived from an EMBL/GenBank/DDBJ whole genome shotgun (WGS) entry which is preliminary data.</text>
</comment>
<reference evidence="1" key="1">
    <citation type="submission" date="2019-04" db="EMBL/GenBank/DDBJ databases">
        <title>Microbes associate with the intestines of laboratory mice.</title>
        <authorList>
            <person name="Navarre W."/>
            <person name="Wong E."/>
            <person name="Huang K."/>
            <person name="Tropini C."/>
            <person name="Ng K."/>
            <person name="Yu B."/>
        </authorList>
    </citation>
    <scope>NUCLEOTIDE SEQUENCE</scope>
    <source>
        <strain evidence="1">NM01_1-7b</strain>
    </source>
</reference>
<dbReference type="EMBL" id="SRYA01000022">
    <property type="protein sequence ID" value="TGY95976.1"/>
    <property type="molecule type" value="Genomic_DNA"/>
</dbReference>
<evidence type="ECO:0000313" key="1">
    <source>
        <dbReference type="EMBL" id="TGY95976.1"/>
    </source>
</evidence>
<keyword evidence="2" id="KW-1185">Reference proteome</keyword>
<name>A0AC61RWK5_9FIRM</name>
<organism evidence="1 2">
    <name type="scientific">Petralouisia muris</name>
    <dbReference type="NCBI Taxonomy" id="3032872"/>
    <lineage>
        <taxon>Bacteria</taxon>
        <taxon>Bacillati</taxon>
        <taxon>Bacillota</taxon>
        <taxon>Clostridia</taxon>
        <taxon>Lachnospirales</taxon>
        <taxon>Lachnospiraceae</taxon>
        <taxon>Petralouisia</taxon>
    </lineage>
</organism>
<proteinExistence type="predicted"/>
<protein>
    <submittedName>
        <fullName evidence="1">XRE family transcriptional regulator</fullName>
    </submittedName>
</protein>
<sequence>MNMDNQTIGKRLKKARQNLNMTLDELAEVTGVSKPMLGQIERGQSSPTVTTLWKIATGMKIPFSSFLQEQGAEYTVVNLQERDVLIEENGAMKVYTLFAFDPIRSCEAFYIEFESGCEHMSDKHNDGVEEYIFVIHGKLDMVLNGTEITLGEKQAVRFEANIPHSYVNPYKDTCNIYNFIFYKE</sequence>
<dbReference type="Proteomes" id="UP000304953">
    <property type="component" value="Unassembled WGS sequence"/>
</dbReference>
<accession>A0AC61RWK5</accession>
<gene>
    <name evidence="1" type="ORF">E5329_12550</name>
</gene>